<evidence type="ECO:0000256" key="2">
    <source>
        <dbReference type="SAM" id="MobiDB-lite"/>
    </source>
</evidence>
<feature type="compositionally biased region" description="Low complexity" evidence="2">
    <location>
        <begin position="30"/>
        <end position="45"/>
    </location>
</feature>
<sequence>MEGMKLRNSKVLQARRNQALTEKQEYDRISSASSSYTTSSQNSVMSKIEKLRALDKLQEEKQRQLQQEMQAQREQLLMEIESGSQGGSCHSSRRSARKSHAEEEDQRNWNTIQVQALVEPRPKIKPNSTLTHSKENHVTEPQVVAAKQIFLQI</sequence>
<keyword evidence="4" id="KW-1185">Reference proteome</keyword>
<proteinExistence type="predicted"/>
<accession>A0A8S9Y0N0</accession>
<protein>
    <submittedName>
        <fullName evidence="3">Uncharacterized protein</fullName>
    </submittedName>
</protein>
<feature type="coiled-coil region" evidence="1">
    <location>
        <begin position="47"/>
        <end position="75"/>
    </location>
</feature>
<gene>
    <name evidence="3" type="ORF">GE061_009490</name>
</gene>
<organism evidence="3 4">
    <name type="scientific">Apolygus lucorum</name>
    <name type="common">Small green plant bug</name>
    <name type="synonym">Lygocoris lucorum</name>
    <dbReference type="NCBI Taxonomy" id="248454"/>
    <lineage>
        <taxon>Eukaryota</taxon>
        <taxon>Metazoa</taxon>
        <taxon>Ecdysozoa</taxon>
        <taxon>Arthropoda</taxon>
        <taxon>Hexapoda</taxon>
        <taxon>Insecta</taxon>
        <taxon>Pterygota</taxon>
        <taxon>Neoptera</taxon>
        <taxon>Paraneoptera</taxon>
        <taxon>Hemiptera</taxon>
        <taxon>Heteroptera</taxon>
        <taxon>Panheteroptera</taxon>
        <taxon>Cimicomorpha</taxon>
        <taxon>Miridae</taxon>
        <taxon>Mirini</taxon>
        <taxon>Apolygus</taxon>
    </lineage>
</organism>
<reference evidence="3" key="1">
    <citation type="journal article" date="2021" name="Mol. Ecol. Resour.">
        <title>Apolygus lucorum genome provides insights into omnivorousness and mesophyll feeding.</title>
        <authorList>
            <person name="Liu Y."/>
            <person name="Liu H."/>
            <person name="Wang H."/>
            <person name="Huang T."/>
            <person name="Liu B."/>
            <person name="Yang B."/>
            <person name="Yin L."/>
            <person name="Li B."/>
            <person name="Zhang Y."/>
            <person name="Zhang S."/>
            <person name="Jiang F."/>
            <person name="Zhang X."/>
            <person name="Ren Y."/>
            <person name="Wang B."/>
            <person name="Wang S."/>
            <person name="Lu Y."/>
            <person name="Wu K."/>
            <person name="Fan W."/>
            <person name="Wang G."/>
        </authorList>
    </citation>
    <scope>NUCLEOTIDE SEQUENCE</scope>
    <source>
        <strain evidence="3">12Hb</strain>
    </source>
</reference>
<keyword evidence="1" id="KW-0175">Coiled coil</keyword>
<dbReference type="AlphaFoldDB" id="A0A8S9Y0N0"/>
<feature type="region of interest" description="Disordered" evidence="2">
    <location>
        <begin position="1"/>
        <end position="45"/>
    </location>
</feature>
<dbReference type="EMBL" id="WIXP02000002">
    <property type="protein sequence ID" value="KAF6214747.1"/>
    <property type="molecule type" value="Genomic_DNA"/>
</dbReference>
<feature type="region of interest" description="Disordered" evidence="2">
    <location>
        <begin position="79"/>
        <end position="108"/>
    </location>
</feature>
<evidence type="ECO:0000313" key="3">
    <source>
        <dbReference type="EMBL" id="KAF6214747.1"/>
    </source>
</evidence>
<name>A0A8S9Y0N0_APOLU</name>
<evidence type="ECO:0000313" key="4">
    <source>
        <dbReference type="Proteomes" id="UP000466442"/>
    </source>
</evidence>
<comment type="caution">
    <text evidence="3">The sequence shown here is derived from an EMBL/GenBank/DDBJ whole genome shotgun (WGS) entry which is preliminary data.</text>
</comment>
<evidence type="ECO:0000256" key="1">
    <source>
        <dbReference type="SAM" id="Coils"/>
    </source>
</evidence>
<dbReference type="Proteomes" id="UP000466442">
    <property type="component" value="Unassembled WGS sequence"/>
</dbReference>